<dbReference type="InterPro" id="IPR017972">
    <property type="entry name" value="Cyt_P450_CS"/>
</dbReference>
<dbReference type="STRING" id="645517.A6F65_02129"/>
<dbReference type="GO" id="GO:0005506">
    <property type="term" value="F:iron ion binding"/>
    <property type="evidence" value="ECO:0007669"/>
    <property type="project" value="InterPro"/>
</dbReference>
<gene>
    <name evidence="3" type="primary">thcB</name>
    <name evidence="3" type="ORF">A6F65_02129</name>
</gene>
<dbReference type="EC" id="1.14.-.-" evidence="3"/>
<accession>A0A1C7DAF9</accession>
<evidence type="ECO:0000256" key="1">
    <source>
        <dbReference type="ARBA" id="ARBA00010617"/>
    </source>
</evidence>
<keyword evidence="2" id="KW-0479">Metal-binding</keyword>
<dbReference type="RefSeq" id="WP_067788496.1">
    <property type="nucleotide sequence ID" value="NZ_CP016545.1"/>
</dbReference>
<dbReference type="InterPro" id="IPR001128">
    <property type="entry name" value="Cyt_P450"/>
</dbReference>
<dbReference type="PROSITE" id="PS00086">
    <property type="entry name" value="CYTOCHROME_P450"/>
    <property type="match status" value="1"/>
</dbReference>
<keyword evidence="2" id="KW-0349">Heme</keyword>
<dbReference type="GO" id="GO:0020037">
    <property type="term" value="F:heme binding"/>
    <property type="evidence" value="ECO:0007669"/>
    <property type="project" value="InterPro"/>
</dbReference>
<keyword evidence="2" id="KW-0503">Monooxygenase</keyword>
<dbReference type="InterPro" id="IPR036396">
    <property type="entry name" value="Cyt_P450_sf"/>
</dbReference>
<dbReference type="Proteomes" id="UP000092698">
    <property type="component" value="Chromosome"/>
</dbReference>
<dbReference type="Pfam" id="PF00067">
    <property type="entry name" value="p450"/>
    <property type="match status" value="1"/>
</dbReference>
<keyword evidence="4" id="KW-1185">Reference proteome</keyword>
<sequence length="402" mass="45010">MQVHRLADYRDCEAALRNTGLRQALYDAGEVITKDTLLVLHGEAHQKRREVEIRVFRRNFFKYYEKEVFPATLEETIAPFVAAGGGDLIELGYRLTVNLTADFAGVDRPARTPEETAQLIRLVKKMSEGATMVHSTRDKDELTAEVREALAEFDRDFLQASIARREDLIAQVERGEVEEDTLPRDVLTVILKAQDELQFTQAQRVREIGFYMQAGSHSTANSVVHALEEIQTWAGEDQARWKRLEDPVFVQHCVHESLRLHPASPEAWRKSVCPMSVQGAGDMPEGDRVELDLFNANRSEAIFGSDAGTFNPDRDVPVGVMRSGLAFGIGVHVCLGRELDGGLVAKPGTDPAKAQFGIVPLIVIKLLELGARRLRDDPPTPDTKTKRPNWGRYPVKFTKEIA</sequence>
<evidence type="ECO:0000313" key="4">
    <source>
        <dbReference type="Proteomes" id="UP000092698"/>
    </source>
</evidence>
<dbReference type="Gene3D" id="1.10.630.10">
    <property type="entry name" value="Cytochrome P450"/>
    <property type="match status" value="1"/>
</dbReference>
<dbReference type="SUPFAM" id="SSF48264">
    <property type="entry name" value="Cytochrome P450"/>
    <property type="match status" value="1"/>
</dbReference>
<dbReference type="AlphaFoldDB" id="A0A1C7DAF9"/>
<dbReference type="OrthoDB" id="5522954at2"/>
<dbReference type="GO" id="GO:0016705">
    <property type="term" value="F:oxidoreductase activity, acting on paired donors, with incorporation or reduction of molecular oxygen"/>
    <property type="evidence" value="ECO:0007669"/>
    <property type="project" value="InterPro"/>
</dbReference>
<evidence type="ECO:0000313" key="3">
    <source>
        <dbReference type="EMBL" id="ANU08415.1"/>
    </source>
</evidence>
<proteinExistence type="inferred from homology"/>
<name>A0A1C7DAF9_9SPHN</name>
<protein>
    <submittedName>
        <fullName evidence="3">Cytochrome P450 116</fullName>
        <ecNumber evidence="3">1.14.-.-</ecNumber>
    </submittedName>
</protein>
<keyword evidence="2" id="KW-0408">Iron</keyword>
<dbReference type="KEGG" id="anh:A6F65_02129"/>
<keyword evidence="2 3" id="KW-0560">Oxidoreductase</keyword>
<evidence type="ECO:0000256" key="2">
    <source>
        <dbReference type="RuleBase" id="RU000461"/>
    </source>
</evidence>
<comment type="similarity">
    <text evidence="1 2">Belongs to the cytochrome P450 family.</text>
</comment>
<dbReference type="PANTHER" id="PTHR46696:SF1">
    <property type="entry name" value="CYTOCHROME P450 YJIB-RELATED"/>
    <property type="match status" value="1"/>
</dbReference>
<dbReference type="GO" id="GO:0004497">
    <property type="term" value="F:monooxygenase activity"/>
    <property type="evidence" value="ECO:0007669"/>
    <property type="project" value="UniProtKB-KW"/>
</dbReference>
<reference evidence="3 4" key="1">
    <citation type="submission" date="2016-07" db="EMBL/GenBank/DDBJ databases">
        <title>Complete genome sequence of Altererythrobacter namhicola JCM 16345T, containing esterase-encoding genes.</title>
        <authorList>
            <person name="Cheng H."/>
            <person name="Wu Y.-H."/>
            <person name="Jian S.-L."/>
            <person name="Huo Y.-Y."/>
            <person name="Wang C.-S."/>
            <person name="Xu X.-W."/>
        </authorList>
    </citation>
    <scope>NUCLEOTIDE SEQUENCE [LARGE SCALE GENOMIC DNA]</scope>
    <source>
        <strain evidence="3 4">JCM 16345</strain>
    </source>
</reference>
<dbReference type="CDD" id="cd00302">
    <property type="entry name" value="cytochrome_P450"/>
    <property type="match status" value="1"/>
</dbReference>
<organism evidence="3 4">
    <name type="scientific">Paraurantiacibacter namhicola</name>
    <dbReference type="NCBI Taxonomy" id="645517"/>
    <lineage>
        <taxon>Bacteria</taxon>
        <taxon>Pseudomonadati</taxon>
        <taxon>Pseudomonadota</taxon>
        <taxon>Alphaproteobacteria</taxon>
        <taxon>Sphingomonadales</taxon>
        <taxon>Erythrobacteraceae</taxon>
        <taxon>Paraurantiacibacter</taxon>
    </lineage>
</organism>
<dbReference type="EMBL" id="CP016545">
    <property type="protein sequence ID" value="ANU08415.1"/>
    <property type="molecule type" value="Genomic_DNA"/>
</dbReference>
<dbReference type="PANTHER" id="PTHR46696">
    <property type="entry name" value="P450, PUTATIVE (EUROFUNG)-RELATED"/>
    <property type="match status" value="1"/>
</dbReference>